<accession>A0A7C7DBH2</accession>
<comment type="caution">
    <text evidence="1">The sequence shown here is derived from an EMBL/GenBank/DDBJ whole genome shotgun (WGS) entry which is preliminary data.</text>
</comment>
<dbReference type="EMBL" id="DUTF01000334">
    <property type="protein sequence ID" value="HHY28079.1"/>
    <property type="molecule type" value="Genomic_DNA"/>
</dbReference>
<dbReference type="InterPro" id="IPR006448">
    <property type="entry name" value="Phage_term_ssu_P27"/>
</dbReference>
<evidence type="ECO:0000313" key="1">
    <source>
        <dbReference type="EMBL" id="HHY28079.1"/>
    </source>
</evidence>
<gene>
    <name evidence="1" type="ORF">GX523_15290</name>
</gene>
<proteinExistence type="predicted"/>
<dbReference type="Pfam" id="PF05119">
    <property type="entry name" value="Terminase_4"/>
    <property type="match status" value="1"/>
</dbReference>
<dbReference type="Proteomes" id="UP000553059">
    <property type="component" value="Unassembled WGS sequence"/>
</dbReference>
<protein>
    <submittedName>
        <fullName evidence="1">P27 family phage terminase small subunit</fullName>
    </submittedName>
</protein>
<reference evidence="1 2" key="1">
    <citation type="journal article" date="2020" name="Biotechnol. Biofuels">
        <title>New insights from the biogas microbiome by comprehensive genome-resolved metagenomics of nearly 1600 species originating from multiple anaerobic digesters.</title>
        <authorList>
            <person name="Campanaro S."/>
            <person name="Treu L."/>
            <person name="Rodriguez-R L.M."/>
            <person name="Kovalovszki A."/>
            <person name="Ziels R.M."/>
            <person name="Maus I."/>
            <person name="Zhu X."/>
            <person name="Kougias P.G."/>
            <person name="Basile A."/>
            <person name="Luo G."/>
            <person name="Schluter A."/>
            <person name="Konstantinidis K.T."/>
            <person name="Angelidaki I."/>
        </authorList>
    </citation>
    <scope>NUCLEOTIDE SEQUENCE [LARGE SCALE GENOMIC DNA]</scope>
    <source>
        <strain evidence="1">AS05jafATM_4</strain>
    </source>
</reference>
<name>A0A7C7DBH2_9FIRM</name>
<sequence length="126" mass="14500">MREGVWQMSEAKIKKKTKTEIRRDLIDQLDRKGIYGSHYLDLIEDYMALWDIKNKLIKDIRERGVSIKWTNGPINPETGEAAQWGYKKNDSIAELNKTNAHMLKILSELNLKASSAGMADDSDEEM</sequence>
<evidence type="ECO:0000313" key="2">
    <source>
        <dbReference type="Proteomes" id="UP000553059"/>
    </source>
</evidence>
<dbReference type="AlphaFoldDB" id="A0A7C7DBH2"/>
<organism evidence="1 2">
    <name type="scientific">Desulfitobacterium dehalogenans</name>
    <dbReference type="NCBI Taxonomy" id="36854"/>
    <lineage>
        <taxon>Bacteria</taxon>
        <taxon>Bacillati</taxon>
        <taxon>Bacillota</taxon>
        <taxon>Clostridia</taxon>
        <taxon>Eubacteriales</taxon>
        <taxon>Desulfitobacteriaceae</taxon>
        <taxon>Desulfitobacterium</taxon>
    </lineage>
</organism>